<dbReference type="OrthoDB" id="2356381at2"/>
<evidence type="ECO:0000313" key="2">
    <source>
        <dbReference type="EMBL" id="KSU50913.1"/>
    </source>
</evidence>
<evidence type="ECO:0000256" key="1">
    <source>
        <dbReference type="SAM" id="Phobius"/>
    </source>
</evidence>
<comment type="caution">
    <text evidence="2">The sequence shown here is derived from an EMBL/GenBank/DDBJ whole genome shotgun (WGS) entry which is preliminary data.</text>
</comment>
<name>A0A0V8GLC5_9BACL</name>
<dbReference type="EMBL" id="LNQL01000001">
    <property type="protein sequence ID" value="KSU50913.1"/>
    <property type="molecule type" value="Genomic_DNA"/>
</dbReference>
<dbReference type="Proteomes" id="UP000053797">
    <property type="component" value="Unassembled WGS sequence"/>
</dbReference>
<protein>
    <submittedName>
        <fullName evidence="2">Uncharacterized protein</fullName>
    </submittedName>
</protein>
<dbReference type="AlphaFoldDB" id="A0A0V8GLC5"/>
<sequence length="195" mass="22023">MSKARKTIPLLITSLALIGGGGWYWSSHQEKPINVSSQTKLAGVNETQENRILNIDELMKQGLVKTYPGDPKLKAKTFRAEALLSSPPKELNLKDKPGYRYVTIPLVMHDTSDNFGAYSVYKPNLFVLNDGKGHEYDVVDYVNHNPKAWKNSHQYYSPLRAQIDLVYQVPEEAKTFVLFAASDAFPKTHTIKIEL</sequence>
<organism evidence="2 3">
    <name type="scientific">Exiguobacterium indicum</name>
    <dbReference type="NCBI Taxonomy" id="296995"/>
    <lineage>
        <taxon>Bacteria</taxon>
        <taxon>Bacillati</taxon>
        <taxon>Bacillota</taxon>
        <taxon>Bacilli</taxon>
        <taxon>Bacillales</taxon>
        <taxon>Bacillales Family XII. Incertae Sedis</taxon>
        <taxon>Exiguobacterium</taxon>
    </lineage>
</organism>
<keyword evidence="1" id="KW-0472">Membrane</keyword>
<keyword evidence="1" id="KW-0812">Transmembrane</keyword>
<proteinExistence type="predicted"/>
<accession>A0A0V8GLC5</accession>
<evidence type="ECO:0000313" key="3">
    <source>
        <dbReference type="Proteomes" id="UP000053797"/>
    </source>
</evidence>
<keyword evidence="1" id="KW-1133">Transmembrane helix</keyword>
<gene>
    <name evidence="2" type="ORF">AS033_05905</name>
</gene>
<feature type="transmembrane region" description="Helical" evidence="1">
    <location>
        <begin position="7"/>
        <end position="25"/>
    </location>
</feature>
<dbReference type="RefSeq" id="WP_058264941.1">
    <property type="nucleotide sequence ID" value="NZ_FMYN01000001.1"/>
</dbReference>
<reference evidence="2 3" key="1">
    <citation type="journal article" date="2015" name="Int. J. Syst. Evol. Microbiol.">
        <title>Exiguobacterium enclense sp. nov., isolated from sediment.</title>
        <authorList>
            <person name="Dastager S.G."/>
            <person name="Mawlankar R."/>
            <person name="Sonalkar V.V."/>
            <person name="Thorat M.N."/>
            <person name="Mual P."/>
            <person name="Verma A."/>
            <person name="Krishnamurthi S."/>
            <person name="Tang S.K."/>
            <person name="Li W.J."/>
        </authorList>
    </citation>
    <scope>NUCLEOTIDE SEQUENCE [LARGE SCALE GENOMIC DNA]</scope>
    <source>
        <strain evidence="2 3">NIO-1109</strain>
    </source>
</reference>